<dbReference type="AlphaFoldDB" id="X1JYE4"/>
<reference evidence="2" key="1">
    <citation type="journal article" date="2014" name="Front. Microbiol.">
        <title>High frequency of phylogenetically diverse reductive dehalogenase-homologous genes in deep subseafloor sedimentary metagenomes.</title>
        <authorList>
            <person name="Kawai M."/>
            <person name="Futagami T."/>
            <person name="Toyoda A."/>
            <person name="Takaki Y."/>
            <person name="Nishi S."/>
            <person name="Hori S."/>
            <person name="Arai W."/>
            <person name="Tsubouchi T."/>
            <person name="Morono Y."/>
            <person name="Uchiyama I."/>
            <person name="Ito T."/>
            <person name="Fujiyama A."/>
            <person name="Inagaki F."/>
            <person name="Takami H."/>
        </authorList>
    </citation>
    <scope>NUCLEOTIDE SEQUENCE</scope>
    <source>
        <strain evidence="2">Expedition CK06-06</strain>
    </source>
</reference>
<accession>X1JYE4</accession>
<name>X1JYE4_9ZZZZ</name>
<evidence type="ECO:0000259" key="1">
    <source>
        <dbReference type="Pfam" id="PF09989"/>
    </source>
</evidence>
<dbReference type="InterPro" id="IPR018709">
    <property type="entry name" value="CoA_activase_DUF2229"/>
</dbReference>
<evidence type="ECO:0000313" key="2">
    <source>
        <dbReference type="EMBL" id="GAH86410.1"/>
    </source>
</evidence>
<comment type="caution">
    <text evidence="2">The sequence shown here is derived from an EMBL/GenBank/DDBJ whole genome shotgun (WGS) entry which is preliminary data.</text>
</comment>
<feature type="domain" description="DUF2229" evidence="1">
    <location>
        <begin position="1"/>
        <end position="174"/>
    </location>
</feature>
<proteinExistence type="predicted"/>
<dbReference type="EMBL" id="BARU01041245">
    <property type="protein sequence ID" value="GAH86410.1"/>
    <property type="molecule type" value="Genomic_DNA"/>
</dbReference>
<dbReference type="Pfam" id="PF09989">
    <property type="entry name" value="DUF2229"/>
    <property type="match status" value="1"/>
</dbReference>
<feature type="non-terminal residue" evidence="2">
    <location>
        <position position="225"/>
    </location>
</feature>
<protein>
    <recommendedName>
        <fullName evidence="1">DUF2229 domain-containing protein</fullName>
    </recommendedName>
</protein>
<sequence>YSTKLYHGHVLDLANKELDYLFVPRFASRKKREVGCPKFVALADILKYTKKDLPPIIGPYYSTSREKHGFWRLTKIIFEIGFKFTKNPFRIIRAAILSLRAHRRAHDELIISEETLKKWERSEILLNDAPTNNNGEEVLKVALVGHNYVLNDDYASLGVRKKLQKLGVDLITSQQMPRNLIERQLLRLSMIDFGLEMSEPEKLPLKELEKYLVGRNDYLYFEFEH</sequence>
<organism evidence="2">
    <name type="scientific">marine sediment metagenome</name>
    <dbReference type="NCBI Taxonomy" id="412755"/>
    <lineage>
        <taxon>unclassified sequences</taxon>
        <taxon>metagenomes</taxon>
        <taxon>ecological metagenomes</taxon>
    </lineage>
</organism>
<feature type="non-terminal residue" evidence="2">
    <location>
        <position position="1"/>
    </location>
</feature>
<gene>
    <name evidence="2" type="ORF">S03H2_63625</name>
</gene>